<name>K2S6A6_MACPH</name>
<gene>
    <name evidence="1" type="ORF">MPH_10580</name>
</gene>
<evidence type="ECO:0000313" key="2">
    <source>
        <dbReference type="Proteomes" id="UP000007129"/>
    </source>
</evidence>
<accession>K2S6A6</accession>
<dbReference type="EMBL" id="AHHD01000453">
    <property type="protein sequence ID" value="EKG12275.1"/>
    <property type="molecule type" value="Genomic_DNA"/>
</dbReference>
<organism evidence="1 2">
    <name type="scientific">Macrophomina phaseolina (strain MS6)</name>
    <name type="common">Charcoal rot fungus</name>
    <dbReference type="NCBI Taxonomy" id="1126212"/>
    <lineage>
        <taxon>Eukaryota</taxon>
        <taxon>Fungi</taxon>
        <taxon>Dikarya</taxon>
        <taxon>Ascomycota</taxon>
        <taxon>Pezizomycotina</taxon>
        <taxon>Dothideomycetes</taxon>
        <taxon>Dothideomycetes incertae sedis</taxon>
        <taxon>Botryosphaeriales</taxon>
        <taxon>Botryosphaeriaceae</taxon>
        <taxon>Macrophomina</taxon>
    </lineage>
</organism>
<dbReference type="Proteomes" id="UP000007129">
    <property type="component" value="Unassembled WGS sequence"/>
</dbReference>
<reference evidence="1 2" key="1">
    <citation type="journal article" date="2012" name="BMC Genomics">
        <title>Tools to kill: Genome of one of the most destructive plant pathogenic fungi Macrophomina phaseolina.</title>
        <authorList>
            <person name="Islam M.S."/>
            <person name="Haque M.S."/>
            <person name="Islam M.M."/>
            <person name="Emdad E.M."/>
            <person name="Halim A."/>
            <person name="Hossen Q.M.M."/>
            <person name="Hossain M.Z."/>
            <person name="Ahmed B."/>
            <person name="Rahim S."/>
            <person name="Rahman M.S."/>
            <person name="Alam M.M."/>
            <person name="Hou S."/>
            <person name="Wan X."/>
            <person name="Saito J.A."/>
            <person name="Alam M."/>
        </authorList>
    </citation>
    <scope>NUCLEOTIDE SEQUENCE [LARGE SCALE GENOMIC DNA]</scope>
    <source>
        <strain evidence="1 2">MS6</strain>
    </source>
</reference>
<dbReference type="HOGENOM" id="CLU_1343491_0_0_1"/>
<sequence length="204" mass="22994">MGDDIFKVLSDLPVGLAVDVDVDSRRLRADESEENDSGIFVPTPRVSRGEHPVPPACTSPVVLPIAYIDKKVYLSRRIIVFCGPRQQRVDVFLQSFFKGHHRVKAPASPPVRAIFGNRTQLDFLFRVPHAGAALIHVQKGEYDGPKLDRYEARFWNIPLSVRSTMTVGCSRPFSEETVMLVEVHRSEVHERTAYEAKEPSARND</sequence>
<dbReference type="VEuPathDB" id="FungiDB:MPH_10580"/>
<evidence type="ECO:0000313" key="1">
    <source>
        <dbReference type="EMBL" id="EKG12275.1"/>
    </source>
</evidence>
<dbReference type="InParanoid" id="K2S6A6"/>
<proteinExistence type="predicted"/>
<comment type="caution">
    <text evidence="1">The sequence shown here is derived from an EMBL/GenBank/DDBJ whole genome shotgun (WGS) entry which is preliminary data.</text>
</comment>
<protein>
    <submittedName>
        <fullName evidence="1">Uncharacterized protein</fullName>
    </submittedName>
</protein>
<dbReference type="AlphaFoldDB" id="K2S6A6"/>